<comment type="caution">
    <text evidence="2">The sequence shown here is derived from an EMBL/GenBank/DDBJ whole genome shotgun (WGS) entry which is preliminary data.</text>
</comment>
<evidence type="ECO:0000313" key="3">
    <source>
        <dbReference type="Proteomes" id="UP001642540"/>
    </source>
</evidence>
<dbReference type="EMBL" id="CAXLJM020000051">
    <property type="protein sequence ID" value="CAL8115432.1"/>
    <property type="molecule type" value="Genomic_DNA"/>
</dbReference>
<gene>
    <name evidence="2" type="ORF">ODALV1_LOCUS16852</name>
</gene>
<protein>
    <submittedName>
        <fullName evidence="2">Uncharacterized protein</fullName>
    </submittedName>
</protein>
<name>A0ABP1QYR3_9HEXA</name>
<feature type="compositionally biased region" description="Basic residues" evidence="1">
    <location>
        <begin position="111"/>
        <end position="120"/>
    </location>
</feature>
<organism evidence="2 3">
    <name type="scientific">Orchesella dallaii</name>
    <dbReference type="NCBI Taxonomy" id="48710"/>
    <lineage>
        <taxon>Eukaryota</taxon>
        <taxon>Metazoa</taxon>
        <taxon>Ecdysozoa</taxon>
        <taxon>Arthropoda</taxon>
        <taxon>Hexapoda</taxon>
        <taxon>Collembola</taxon>
        <taxon>Entomobryomorpha</taxon>
        <taxon>Entomobryoidea</taxon>
        <taxon>Orchesellidae</taxon>
        <taxon>Orchesellinae</taxon>
        <taxon>Orchesella</taxon>
    </lineage>
</organism>
<accession>A0ABP1QYR3</accession>
<dbReference type="Proteomes" id="UP001642540">
    <property type="component" value="Unassembled WGS sequence"/>
</dbReference>
<reference evidence="2 3" key="1">
    <citation type="submission" date="2024-08" db="EMBL/GenBank/DDBJ databases">
        <authorList>
            <person name="Cucini C."/>
            <person name="Frati F."/>
        </authorList>
    </citation>
    <scope>NUCLEOTIDE SEQUENCE [LARGE SCALE GENOMIC DNA]</scope>
</reference>
<keyword evidence="3" id="KW-1185">Reference proteome</keyword>
<evidence type="ECO:0000256" key="1">
    <source>
        <dbReference type="SAM" id="MobiDB-lite"/>
    </source>
</evidence>
<proteinExistence type="predicted"/>
<feature type="region of interest" description="Disordered" evidence="1">
    <location>
        <begin position="90"/>
        <end position="120"/>
    </location>
</feature>
<sequence length="120" mass="13209">MDSTPDSRLYQYEGLIISSVTNDVDEPGVLDKMMGLARPGCYEECAMEKVAAVGPGSTAQSPHLTLSFPSASSCCHCSSLEHQCTTPLKKKKRIPNSSSSRRVLFEIPMTKRPKRQQLSF</sequence>
<evidence type="ECO:0000313" key="2">
    <source>
        <dbReference type="EMBL" id="CAL8115432.1"/>
    </source>
</evidence>